<name>A0A8H3KRC9_9GLOM</name>
<protein>
    <submittedName>
        <fullName evidence="1">Uncharacterized protein</fullName>
    </submittedName>
</protein>
<proteinExistence type="predicted"/>
<evidence type="ECO:0000313" key="1">
    <source>
        <dbReference type="EMBL" id="GES72670.1"/>
    </source>
</evidence>
<evidence type="ECO:0000313" key="2">
    <source>
        <dbReference type="Proteomes" id="UP000615446"/>
    </source>
</evidence>
<reference evidence="1" key="1">
    <citation type="submission" date="2019-10" db="EMBL/GenBank/DDBJ databases">
        <title>Conservation and host-specific expression of non-tandemly repeated heterogenous ribosome RNA gene in arbuscular mycorrhizal fungi.</title>
        <authorList>
            <person name="Maeda T."/>
            <person name="Kobayashi Y."/>
            <person name="Nakagawa T."/>
            <person name="Ezawa T."/>
            <person name="Yamaguchi K."/>
            <person name="Bino T."/>
            <person name="Nishimoto Y."/>
            <person name="Shigenobu S."/>
            <person name="Kawaguchi M."/>
        </authorList>
    </citation>
    <scope>NUCLEOTIDE SEQUENCE</scope>
    <source>
        <strain evidence="1">HR1</strain>
    </source>
</reference>
<accession>A0A8H3KRC9</accession>
<dbReference type="Proteomes" id="UP000615446">
    <property type="component" value="Unassembled WGS sequence"/>
</dbReference>
<comment type="caution">
    <text evidence="1">The sequence shown here is derived from an EMBL/GenBank/DDBJ whole genome shotgun (WGS) entry which is preliminary data.</text>
</comment>
<gene>
    <name evidence="1" type="ORF">RCL2_000022800</name>
</gene>
<sequence length="73" mass="8360">MNAKDYTNQLSRDNPYTIIHDSTNHLGNPYQSADLRDVWEVVNFIEAPICTARSSLLCCLTIRSKRPHSPENQ</sequence>
<dbReference type="EMBL" id="BLAL01000004">
    <property type="protein sequence ID" value="GES72670.1"/>
    <property type="molecule type" value="Genomic_DNA"/>
</dbReference>
<organism evidence="1 2">
    <name type="scientific">Rhizophagus clarus</name>
    <dbReference type="NCBI Taxonomy" id="94130"/>
    <lineage>
        <taxon>Eukaryota</taxon>
        <taxon>Fungi</taxon>
        <taxon>Fungi incertae sedis</taxon>
        <taxon>Mucoromycota</taxon>
        <taxon>Glomeromycotina</taxon>
        <taxon>Glomeromycetes</taxon>
        <taxon>Glomerales</taxon>
        <taxon>Glomeraceae</taxon>
        <taxon>Rhizophagus</taxon>
    </lineage>
</organism>
<dbReference type="AlphaFoldDB" id="A0A8H3KRC9"/>